<dbReference type="InterPro" id="IPR012334">
    <property type="entry name" value="Pectin_lyas_fold"/>
</dbReference>
<dbReference type="SUPFAM" id="SSF51126">
    <property type="entry name" value="Pectin lyase-like"/>
    <property type="match status" value="1"/>
</dbReference>
<dbReference type="EMBL" id="FLUM01000003">
    <property type="protein sequence ID" value="SBW04013.1"/>
    <property type="molecule type" value="Genomic_DNA"/>
</dbReference>
<evidence type="ECO:0000256" key="4">
    <source>
        <dbReference type="RuleBase" id="RU361169"/>
    </source>
</evidence>
<comment type="similarity">
    <text evidence="1 4">Belongs to the glycosyl hydrolase 28 family.</text>
</comment>
<proteinExistence type="inferred from homology"/>
<evidence type="ECO:0000313" key="5">
    <source>
        <dbReference type="EMBL" id="SBW04013.1"/>
    </source>
</evidence>
<dbReference type="Pfam" id="PF00295">
    <property type="entry name" value="Glyco_hydro_28"/>
    <property type="match status" value="1"/>
</dbReference>
<dbReference type="GO" id="GO:0005975">
    <property type="term" value="P:carbohydrate metabolic process"/>
    <property type="evidence" value="ECO:0007669"/>
    <property type="project" value="InterPro"/>
</dbReference>
<dbReference type="PANTHER" id="PTHR31339:SF9">
    <property type="entry name" value="PLASMIN AND FIBRONECTIN-BINDING PROTEIN A"/>
    <property type="match status" value="1"/>
</dbReference>
<dbReference type="SMART" id="SM00710">
    <property type="entry name" value="PbH1"/>
    <property type="match status" value="6"/>
</dbReference>
<organism evidence="5">
    <name type="scientific">uncultured Dysgonomonas sp</name>
    <dbReference type="NCBI Taxonomy" id="206096"/>
    <lineage>
        <taxon>Bacteria</taxon>
        <taxon>Pseudomonadati</taxon>
        <taxon>Bacteroidota</taxon>
        <taxon>Bacteroidia</taxon>
        <taxon>Bacteroidales</taxon>
        <taxon>Dysgonomonadaceae</taxon>
        <taxon>Dysgonomonas</taxon>
        <taxon>environmental samples</taxon>
    </lineage>
</organism>
<evidence type="ECO:0000256" key="1">
    <source>
        <dbReference type="ARBA" id="ARBA00008834"/>
    </source>
</evidence>
<sequence>MKTIHYLTMLFLYLLTQNGYAQGNGYKYEYLYKKLPFEMPVIQRPIFPDNKVSITDFGGIPDGISLNTAAFAKAMDALSNNGGGTLLVPSGVWYTGPIVFKSNINLHLEKGALILFSADFSLYPLVNTVFEGLDTRRCQSPISGRNLENIAITGEGSINGSGEAWRPLKKSKVTEIHWKKVINSGGVVKDGNYWFPSAGSLKGLEISDMNVPRRDLTEAEWMEIKDFLRPVMVSFIECKNVLLEDVLFENSPSWNIHPLMCENVILDNVMVRNPGYAQNGDGLDLESCKNSIIVNSIFDVGDDAICIKSGKDEDGRRRNRPTENVLIDNCKVFQGHGGFVVGSEMSGSVRNISVSNCQFLGTDVGLRFKSCRGRGGVVENIYIRDINMFDIATESFLFDLYYGGKSAVESLEDGDTIPVTSTIPAVDETTPAFKNIYVKNLISRNARRAMYFNGLPEMKIENINVEDVTITSIIGAELVESKGIHFRNVKINPKEGAALILKNVENVHISGFEYPLTLKEVVNISGSNKDIHLPKTIDKTLINETK</sequence>
<evidence type="ECO:0008006" key="6">
    <source>
        <dbReference type="Google" id="ProtNLM"/>
    </source>
</evidence>
<dbReference type="InterPro" id="IPR006626">
    <property type="entry name" value="PbH1"/>
</dbReference>
<accession>A0A212JX87</accession>
<dbReference type="AlphaFoldDB" id="A0A212JX87"/>
<evidence type="ECO:0000256" key="2">
    <source>
        <dbReference type="ARBA" id="ARBA00022801"/>
    </source>
</evidence>
<gene>
    <name evidence="5" type="ORF">KL86DYS1_30728</name>
</gene>
<dbReference type="PROSITE" id="PS00502">
    <property type="entry name" value="POLYGALACTURONASE"/>
    <property type="match status" value="1"/>
</dbReference>
<keyword evidence="3 4" id="KW-0326">Glycosidase</keyword>
<reference evidence="5" key="1">
    <citation type="submission" date="2016-04" db="EMBL/GenBank/DDBJ databases">
        <authorList>
            <person name="Evans L.H."/>
            <person name="Alamgir A."/>
            <person name="Owens N."/>
            <person name="Weber N.D."/>
            <person name="Virtaneva K."/>
            <person name="Barbian K."/>
            <person name="Babar A."/>
            <person name="Rosenke K."/>
        </authorList>
    </citation>
    <scope>NUCLEOTIDE SEQUENCE</scope>
    <source>
        <strain evidence="5">86-1</strain>
    </source>
</reference>
<dbReference type="PANTHER" id="PTHR31339">
    <property type="entry name" value="PECTIN LYASE-RELATED"/>
    <property type="match status" value="1"/>
</dbReference>
<protein>
    <recommendedName>
        <fullName evidence="6">Pectate lyase superfamily protein domain-containing protein</fullName>
    </recommendedName>
</protein>
<dbReference type="GO" id="GO:0004650">
    <property type="term" value="F:polygalacturonase activity"/>
    <property type="evidence" value="ECO:0007669"/>
    <property type="project" value="InterPro"/>
</dbReference>
<dbReference type="InterPro" id="IPR011050">
    <property type="entry name" value="Pectin_lyase_fold/virulence"/>
</dbReference>
<dbReference type="InterPro" id="IPR051801">
    <property type="entry name" value="GH28_Enzymes"/>
</dbReference>
<evidence type="ECO:0000256" key="3">
    <source>
        <dbReference type="ARBA" id="ARBA00023295"/>
    </source>
</evidence>
<dbReference type="InterPro" id="IPR000743">
    <property type="entry name" value="Glyco_hydro_28"/>
</dbReference>
<name>A0A212JX87_9BACT</name>
<dbReference type="Gene3D" id="2.160.20.10">
    <property type="entry name" value="Single-stranded right-handed beta-helix, Pectin lyase-like"/>
    <property type="match status" value="1"/>
</dbReference>
<keyword evidence="2 4" id="KW-0378">Hydrolase</keyword>